<comment type="subcellular location">
    <subcellularLocation>
        <location evidence="1">Nucleus</location>
    </subcellularLocation>
</comment>
<dbReference type="GO" id="GO:0040029">
    <property type="term" value="P:epigenetic regulation of gene expression"/>
    <property type="evidence" value="ECO:0007669"/>
    <property type="project" value="TreeGrafter"/>
</dbReference>
<dbReference type="Gene3D" id="3.40.800.20">
    <property type="entry name" value="Histone deacetylase domain"/>
    <property type="match status" value="1"/>
</dbReference>
<dbReference type="InterPro" id="IPR037138">
    <property type="entry name" value="His_deacetylse_dom_sf"/>
</dbReference>
<dbReference type="GO" id="GO:0141221">
    <property type="term" value="F:histone deacetylase activity, hydrolytic mechanism"/>
    <property type="evidence" value="ECO:0007669"/>
    <property type="project" value="UniProtKB-EC"/>
</dbReference>
<organism evidence="15">
    <name type="scientific">Palpitomonas bilix</name>
    <dbReference type="NCBI Taxonomy" id="652834"/>
    <lineage>
        <taxon>Eukaryota</taxon>
        <taxon>Eukaryota incertae sedis</taxon>
    </lineage>
</organism>
<dbReference type="SUPFAM" id="SSF52768">
    <property type="entry name" value="Arginase/deacetylase"/>
    <property type="match status" value="1"/>
</dbReference>
<dbReference type="PROSITE" id="PS01358">
    <property type="entry name" value="ZF_RANBP2_1"/>
    <property type="match status" value="1"/>
</dbReference>
<keyword evidence="7" id="KW-0378">Hydrolase</keyword>
<dbReference type="Pfam" id="PF00850">
    <property type="entry name" value="Hist_deacetyl"/>
    <property type="match status" value="1"/>
</dbReference>
<dbReference type="InterPro" id="IPR000286">
    <property type="entry name" value="HDACs"/>
</dbReference>
<evidence type="ECO:0000256" key="6">
    <source>
        <dbReference type="ARBA" id="ARBA00022771"/>
    </source>
</evidence>
<keyword evidence="4" id="KW-0678">Repressor</keyword>
<dbReference type="EC" id="3.5.1.98" evidence="3"/>
<keyword evidence="10" id="KW-0805">Transcription regulation</keyword>
<comment type="similarity">
    <text evidence="2">Belongs to the histone deacetylase family. HD type 2 subfamily.</text>
</comment>
<accession>A0A7S3DID0</accession>
<dbReference type="PANTHER" id="PTHR10625:SF5">
    <property type="entry name" value="HISTONE DEACETYLASE"/>
    <property type="match status" value="1"/>
</dbReference>
<dbReference type="InterPro" id="IPR001876">
    <property type="entry name" value="Znf_RanBP2"/>
</dbReference>
<name>A0A7S3DID0_9EUKA</name>
<dbReference type="Gene3D" id="2.30.30.380">
    <property type="entry name" value="Zn-finger domain of Sec23/24"/>
    <property type="match status" value="1"/>
</dbReference>
<dbReference type="PANTHER" id="PTHR10625">
    <property type="entry name" value="HISTONE DEACETYLASE HDAC1-RELATED"/>
    <property type="match status" value="1"/>
</dbReference>
<keyword evidence="9" id="KW-0156">Chromatin regulator</keyword>
<dbReference type="PRINTS" id="PR01270">
    <property type="entry name" value="HDASUPER"/>
</dbReference>
<keyword evidence="12" id="KW-0539">Nucleus</keyword>
<evidence type="ECO:0000256" key="3">
    <source>
        <dbReference type="ARBA" id="ARBA00012111"/>
    </source>
</evidence>
<keyword evidence="11" id="KW-0804">Transcription</keyword>
<dbReference type="PROSITE" id="PS50199">
    <property type="entry name" value="ZF_RANBP2_2"/>
    <property type="match status" value="1"/>
</dbReference>
<keyword evidence="6 13" id="KW-0863">Zinc-finger</keyword>
<gene>
    <name evidence="15" type="ORF">PBIL07802_LOCUS20733</name>
</gene>
<keyword evidence="5" id="KW-0479">Metal-binding</keyword>
<evidence type="ECO:0000256" key="7">
    <source>
        <dbReference type="ARBA" id="ARBA00022801"/>
    </source>
</evidence>
<reference evidence="15" key="1">
    <citation type="submission" date="2021-01" db="EMBL/GenBank/DDBJ databases">
        <authorList>
            <person name="Corre E."/>
            <person name="Pelletier E."/>
            <person name="Niang G."/>
            <person name="Scheremetjew M."/>
            <person name="Finn R."/>
            <person name="Kale V."/>
            <person name="Holt S."/>
            <person name="Cochrane G."/>
            <person name="Meng A."/>
            <person name="Brown T."/>
            <person name="Cohen L."/>
        </authorList>
    </citation>
    <scope>NUCLEOTIDE SEQUENCE</scope>
    <source>
        <strain evidence="15">NIES-2562</strain>
    </source>
</reference>
<protein>
    <recommendedName>
        <fullName evidence="3">histone deacetylase</fullName>
        <ecNumber evidence="3">3.5.1.98</ecNumber>
    </recommendedName>
</protein>
<evidence type="ECO:0000256" key="10">
    <source>
        <dbReference type="ARBA" id="ARBA00023015"/>
    </source>
</evidence>
<evidence type="ECO:0000256" key="12">
    <source>
        <dbReference type="ARBA" id="ARBA00023242"/>
    </source>
</evidence>
<dbReference type="EMBL" id="HBIB01032022">
    <property type="protein sequence ID" value="CAE0258470.1"/>
    <property type="molecule type" value="Transcribed_RNA"/>
</dbReference>
<evidence type="ECO:0000256" key="4">
    <source>
        <dbReference type="ARBA" id="ARBA00022491"/>
    </source>
</evidence>
<dbReference type="AlphaFoldDB" id="A0A7S3DID0"/>
<evidence type="ECO:0000256" key="13">
    <source>
        <dbReference type="PROSITE-ProRule" id="PRU00322"/>
    </source>
</evidence>
<evidence type="ECO:0000256" key="1">
    <source>
        <dbReference type="ARBA" id="ARBA00004123"/>
    </source>
</evidence>
<evidence type="ECO:0000259" key="14">
    <source>
        <dbReference type="PROSITE" id="PS50199"/>
    </source>
</evidence>
<evidence type="ECO:0000256" key="11">
    <source>
        <dbReference type="ARBA" id="ARBA00023163"/>
    </source>
</evidence>
<evidence type="ECO:0000313" key="15">
    <source>
        <dbReference type="EMBL" id="CAE0258470.1"/>
    </source>
</evidence>
<evidence type="ECO:0000256" key="9">
    <source>
        <dbReference type="ARBA" id="ARBA00022853"/>
    </source>
</evidence>
<dbReference type="GO" id="GO:0008270">
    <property type="term" value="F:zinc ion binding"/>
    <property type="evidence" value="ECO:0007669"/>
    <property type="project" value="UniProtKB-KW"/>
</dbReference>
<dbReference type="CDD" id="cd09992">
    <property type="entry name" value="HDAC_classII"/>
    <property type="match status" value="1"/>
</dbReference>
<feature type="domain" description="RanBP2-type" evidence="14">
    <location>
        <begin position="96"/>
        <end position="125"/>
    </location>
</feature>
<dbReference type="InterPro" id="IPR023801">
    <property type="entry name" value="His_deacetylse_dom"/>
</dbReference>
<keyword evidence="8" id="KW-0862">Zinc</keyword>
<proteinExistence type="inferred from homology"/>
<dbReference type="SMART" id="SM00547">
    <property type="entry name" value="ZnF_RBZ"/>
    <property type="match status" value="1"/>
</dbReference>
<evidence type="ECO:0000256" key="5">
    <source>
        <dbReference type="ARBA" id="ARBA00022723"/>
    </source>
</evidence>
<evidence type="ECO:0000256" key="8">
    <source>
        <dbReference type="ARBA" id="ARBA00022833"/>
    </source>
</evidence>
<dbReference type="InterPro" id="IPR023696">
    <property type="entry name" value="Ureohydrolase_dom_sf"/>
</dbReference>
<dbReference type="GO" id="GO:0000118">
    <property type="term" value="C:histone deacetylase complex"/>
    <property type="evidence" value="ECO:0007669"/>
    <property type="project" value="TreeGrafter"/>
</dbReference>
<sequence length="366" mass="39981">MKGSLLNKKAENERDQLDLVPFLYVYHELMLDHCGPPSSFESPSRFSQISALIRASPYACEGANIKDEEVMQFVLRVHSRAHLAYLDSLAGSLASERSKWGCSTCSFVNEPTSSLCDMCKERQPKNKWLYFEQLDGDTTYYNSATRTASLKAVKCACKLALMLVQGETKSGFAVVRPPGHHAGRERVEGFCVLNSTAIAAEAALAAGAKRIFIFDWDVHHGNGIQDHFYKRADVFYASIHAEGIYPHTGNEEDVGDGEGVGFTLNVPLSKGTDTKQYVHAFTRAILPAMEGYAPDLVIIAAGFDALSSDPMHIFDVNQSAYSTMLSSISAALPTTPVGLILEGGYDSRSIASAIDHCAQVLFDMKS</sequence>
<evidence type="ECO:0000256" key="2">
    <source>
        <dbReference type="ARBA" id="ARBA00007738"/>
    </source>
</evidence>